<keyword evidence="2" id="KW-1185">Reference proteome</keyword>
<accession>A0A9P9WQ97</accession>
<dbReference type="Proteomes" id="UP000829685">
    <property type="component" value="Unassembled WGS sequence"/>
</dbReference>
<name>A0A9P9WQ97_9PEZI</name>
<comment type="caution">
    <text evidence="1">The sequence shown here is derived from an EMBL/GenBank/DDBJ whole genome shotgun (WGS) entry which is preliminary data.</text>
</comment>
<gene>
    <name evidence="1" type="ORF">JX265_004908</name>
</gene>
<evidence type="ECO:0000313" key="2">
    <source>
        <dbReference type="Proteomes" id="UP000829685"/>
    </source>
</evidence>
<dbReference type="EMBL" id="JAFIMR010000009">
    <property type="protein sequence ID" value="KAI1874700.1"/>
    <property type="molecule type" value="Genomic_DNA"/>
</dbReference>
<organism evidence="1 2">
    <name type="scientific">Neoarthrinium moseri</name>
    <dbReference type="NCBI Taxonomy" id="1658444"/>
    <lineage>
        <taxon>Eukaryota</taxon>
        <taxon>Fungi</taxon>
        <taxon>Dikarya</taxon>
        <taxon>Ascomycota</taxon>
        <taxon>Pezizomycotina</taxon>
        <taxon>Sordariomycetes</taxon>
        <taxon>Xylariomycetidae</taxon>
        <taxon>Amphisphaeriales</taxon>
        <taxon>Apiosporaceae</taxon>
        <taxon>Neoarthrinium</taxon>
    </lineage>
</organism>
<protein>
    <submittedName>
        <fullName evidence="1">Uncharacterized protein</fullName>
    </submittedName>
</protein>
<dbReference type="AlphaFoldDB" id="A0A9P9WQ97"/>
<proteinExistence type="predicted"/>
<evidence type="ECO:0000313" key="1">
    <source>
        <dbReference type="EMBL" id="KAI1874700.1"/>
    </source>
</evidence>
<reference evidence="1" key="1">
    <citation type="submission" date="2021-03" db="EMBL/GenBank/DDBJ databases">
        <title>Revisited historic fungal species revealed as producer of novel bioactive compounds through whole genome sequencing and comparative genomics.</title>
        <authorList>
            <person name="Vignolle G.A."/>
            <person name="Hochenegger N."/>
            <person name="Mach R.L."/>
            <person name="Mach-Aigner A.R."/>
            <person name="Javad Rahimi M."/>
            <person name="Salim K.A."/>
            <person name="Chan C.M."/>
            <person name="Lim L.B.L."/>
            <person name="Cai F."/>
            <person name="Druzhinina I.S."/>
            <person name="U'Ren J.M."/>
            <person name="Derntl C."/>
        </authorList>
    </citation>
    <scope>NUCLEOTIDE SEQUENCE</scope>
    <source>
        <strain evidence="1">TUCIM 5799</strain>
    </source>
</reference>
<sequence length="365" mass="40351">MRTSTRRGRFFNRAGLSDSWNRAVGAVSDMVERRDPAKGHISDLARRLQEAIDQHWRTRHQSRYQAVKVLLTHWADTDDPSFRADEAAKSLAEVFRRLYSFDVQTWLIPTVDQPQYFLAGKLSQFVRDHGKEGNLLIFWYAGSAKETDGGKGPVMWKWGAEVNSLIVPQILGSAKSHVLTLYDCGSSLHGQGVSNAPVFEHLGASADESALSFGRPGSFTRSLIRILDKPDTAAFGICVLDLHRKLVNSAKRHQPGASAEDDNVSILSGAHTVSTAGSWLSRGLSPNPVYCHLSVCPSQSKGGASSIILSHLGYPLEVRQPRTGGEECEIEIKLQLERDDVHLDRWQQWILEAPWEASKAAVTGS</sequence>